<sequence>MLLAGLLDNTLDTLLVLYNNIAKRLTNIISKPLILYPIFLCYNTKGLFNIQKWAFGNYYFKKLSLCRIFEVPNLTKQTAIKKLLSKYKLD</sequence>
<name>A0A1G7IHX6_9FLAO</name>
<evidence type="ECO:0000313" key="1">
    <source>
        <dbReference type="EMBL" id="SDF12331.1"/>
    </source>
</evidence>
<dbReference type="EMBL" id="FNBD01000007">
    <property type="protein sequence ID" value="SDF12331.1"/>
    <property type="molecule type" value="Genomic_DNA"/>
</dbReference>
<keyword evidence="2" id="KW-1185">Reference proteome</keyword>
<proteinExistence type="predicted"/>
<accession>A0A1G7IHX6</accession>
<protein>
    <submittedName>
        <fullName evidence="1">Uncharacterized protein</fullName>
    </submittedName>
</protein>
<dbReference type="Proteomes" id="UP000182114">
    <property type="component" value="Unassembled WGS sequence"/>
</dbReference>
<dbReference type="AlphaFoldDB" id="A0A1G7IHX6"/>
<reference evidence="2" key="1">
    <citation type="submission" date="2016-10" db="EMBL/GenBank/DDBJ databases">
        <authorList>
            <person name="Varghese N."/>
            <person name="Submissions S."/>
        </authorList>
    </citation>
    <scope>NUCLEOTIDE SEQUENCE [LARGE SCALE GENOMIC DNA]</scope>
    <source>
        <strain evidence="2">DSM 24729</strain>
    </source>
</reference>
<evidence type="ECO:0000313" key="2">
    <source>
        <dbReference type="Proteomes" id="UP000182114"/>
    </source>
</evidence>
<gene>
    <name evidence="1" type="ORF">SAMN04487992_107261</name>
</gene>
<organism evidence="1 2">
    <name type="scientific">Cellulophaga baltica</name>
    <dbReference type="NCBI Taxonomy" id="76594"/>
    <lineage>
        <taxon>Bacteria</taxon>
        <taxon>Pseudomonadati</taxon>
        <taxon>Bacteroidota</taxon>
        <taxon>Flavobacteriia</taxon>
        <taxon>Flavobacteriales</taxon>
        <taxon>Flavobacteriaceae</taxon>
        <taxon>Cellulophaga</taxon>
    </lineage>
</organism>